<dbReference type="RefSeq" id="WP_016419554.1">
    <property type="nucleotide sequence ID" value="NZ_FNND01000001.1"/>
</dbReference>
<dbReference type="OrthoDB" id="9783963at2"/>
<dbReference type="Proteomes" id="UP000182771">
    <property type="component" value="Unassembled WGS sequence"/>
</dbReference>
<keyword evidence="3" id="KW-1185">Reference proteome</keyword>
<accession>A0A1H2QUL0</accession>
<evidence type="ECO:0000259" key="1">
    <source>
        <dbReference type="PROSITE" id="PS51644"/>
    </source>
</evidence>
<dbReference type="Pfam" id="PF01936">
    <property type="entry name" value="NYN"/>
    <property type="match status" value="1"/>
</dbReference>
<gene>
    <name evidence="2" type="ORF">SAMN05444420_101262</name>
</gene>
<evidence type="ECO:0000313" key="3">
    <source>
        <dbReference type="Proteomes" id="UP000182771"/>
    </source>
</evidence>
<dbReference type="GO" id="GO:0004540">
    <property type="term" value="F:RNA nuclease activity"/>
    <property type="evidence" value="ECO:0007669"/>
    <property type="project" value="InterPro"/>
</dbReference>
<dbReference type="CDD" id="cd11297">
    <property type="entry name" value="PIN_LabA-like_N_1"/>
    <property type="match status" value="1"/>
</dbReference>
<sequence length="255" mass="29110">METKNIAILLDTDNTQLEYLPYIIEEVKQYGNPIIKWAFGNWTNSQFSSWNIPLSNLTFRLIQSPTHVKGKNTTDISLVISAMELLYTQPHITGFCIVSSDSDFMQLAMKLIESNKFVMGIGRKQTPTPFVNACHVFKYIDDFAYLIPEQSSVVAEPQKTVVETPLKTGEIKLTEYPNQKIITKIKKIKQIITNILNSNKTPILARVAQEIKRMDPAFTPNDYGYTNFLKMFESLSDYFQVVPEGTSSHIIKIKQ</sequence>
<dbReference type="InterPro" id="IPR041966">
    <property type="entry name" value="LOTUS-like"/>
</dbReference>
<dbReference type="Pfam" id="PF12872">
    <property type="entry name" value="OST-HTH"/>
    <property type="match status" value="1"/>
</dbReference>
<dbReference type="PANTHER" id="PTHR35811:SF1">
    <property type="entry name" value="HTH OST-TYPE DOMAIN-CONTAINING PROTEIN"/>
    <property type="match status" value="1"/>
</dbReference>
<proteinExistence type="predicted"/>
<dbReference type="PANTHER" id="PTHR35811">
    <property type="entry name" value="SLR1870 PROTEIN"/>
    <property type="match status" value="1"/>
</dbReference>
<dbReference type="AlphaFoldDB" id="A0A1H2QUL0"/>
<comment type="caution">
    <text evidence="2">The sequence shown here is derived from an EMBL/GenBank/DDBJ whole genome shotgun (WGS) entry which is preliminary data.</text>
</comment>
<dbReference type="Gene3D" id="3.30.420.610">
    <property type="entry name" value="LOTUS domain-like"/>
    <property type="match status" value="1"/>
</dbReference>
<organism evidence="2 3">
    <name type="scientific">Capnocytophaga granulosa</name>
    <dbReference type="NCBI Taxonomy" id="45242"/>
    <lineage>
        <taxon>Bacteria</taxon>
        <taxon>Pseudomonadati</taxon>
        <taxon>Bacteroidota</taxon>
        <taxon>Flavobacteriia</taxon>
        <taxon>Flavobacteriales</taxon>
        <taxon>Flavobacteriaceae</taxon>
        <taxon>Capnocytophaga</taxon>
    </lineage>
</organism>
<dbReference type="InterPro" id="IPR025605">
    <property type="entry name" value="OST-HTH/LOTUS_dom"/>
</dbReference>
<dbReference type="GeneID" id="85017868"/>
<feature type="domain" description="HTH OST-type" evidence="1">
    <location>
        <begin position="177"/>
        <end position="255"/>
    </location>
</feature>
<protein>
    <submittedName>
        <fullName evidence="2">OST-HTH/LOTUS domain-containing protein</fullName>
    </submittedName>
</protein>
<name>A0A1H2QUL0_9FLAO</name>
<reference evidence="2 3" key="1">
    <citation type="submission" date="2016-10" db="EMBL/GenBank/DDBJ databases">
        <authorList>
            <person name="Varghese N."/>
            <person name="Submissions S."/>
        </authorList>
    </citation>
    <scope>NUCLEOTIDE SEQUENCE [LARGE SCALE GENOMIC DNA]</scope>
    <source>
        <strain evidence="2 3">DSM 11449</strain>
    </source>
</reference>
<evidence type="ECO:0000313" key="2">
    <source>
        <dbReference type="EMBL" id="SDW10862.1"/>
    </source>
</evidence>
<dbReference type="CDD" id="cd10146">
    <property type="entry name" value="LabA_like_C"/>
    <property type="match status" value="1"/>
</dbReference>
<dbReference type="Gene3D" id="3.40.50.1010">
    <property type="entry name" value="5'-nuclease"/>
    <property type="match status" value="1"/>
</dbReference>
<dbReference type="InterPro" id="IPR021139">
    <property type="entry name" value="NYN"/>
</dbReference>
<dbReference type="PROSITE" id="PS51644">
    <property type="entry name" value="HTH_OST"/>
    <property type="match status" value="1"/>
</dbReference>
<dbReference type="EMBL" id="FNND01000001">
    <property type="protein sequence ID" value="SDW10862.1"/>
    <property type="molecule type" value="Genomic_DNA"/>
</dbReference>